<feature type="transmembrane region" description="Helical" evidence="12">
    <location>
        <begin position="296"/>
        <end position="318"/>
    </location>
</feature>
<keyword evidence="5 12" id="KW-1133">Transmembrane helix</keyword>
<evidence type="ECO:0000256" key="10">
    <source>
        <dbReference type="ARBA" id="ARBA00023157"/>
    </source>
</evidence>
<evidence type="ECO:0000256" key="2">
    <source>
        <dbReference type="ARBA" id="ARBA00022475"/>
    </source>
</evidence>
<reference evidence="14" key="1">
    <citation type="submission" date="2018-12" db="EMBL/GenBank/DDBJ databases">
        <title>Tengunoibacter tsumagoiensis gen. nov., sp. nov., Dictyobacter kobayashii sp. nov., D. alpinus sp. nov., and D. joshuensis sp. nov. and description of Dictyobacteraceae fam. nov. within the order Ktedonobacterales isolated from Tengu-no-mugimeshi.</title>
        <authorList>
            <person name="Wang C.M."/>
            <person name="Zheng Y."/>
            <person name="Sakai Y."/>
            <person name="Toyoda A."/>
            <person name="Minakuchi Y."/>
            <person name="Abe K."/>
            <person name="Yokota A."/>
            <person name="Yabe S."/>
        </authorList>
    </citation>
    <scope>NUCLEOTIDE SEQUENCE [LARGE SCALE GENOMIC DNA]</scope>
    <source>
        <strain evidence="14">Uno16</strain>
    </source>
</reference>
<comment type="caution">
    <text evidence="13">The sequence shown here is derived from an EMBL/GenBank/DDBJ whole genome shotgun (WGS) entry which is preliminary data.</text>
</comment>
<keyword evidence="2" id="KW-1003">Cell membrane</keyword>
<feature type="transmembrane region" description="Helical" evidence="12">
    <location>
        <begin position="187"/>
        <end position="206"/>
    </location>
</feature>
<accession>A0A402BGS2</accession>
<evidence type="ECO:0000313" key="13">
    <source>
        <dbReference type="EMBL" id="GCE30437.1"/>
    </source>
</evidence>
<protein>
    <submittedName>
        <fullName evidence="13">Heme A synthase</fullName>
    </submittedName>
</protein>
<evidence type="ECO:0000256" key="8">
    <source>
        <dbReference type="ARBA" id="ARBA00023133"/>
    </source>
</evidence>
<evidence type="ECO:0000256" key="9">
    <source>
        <dbReference type="ARBA" id="ARBA00023136"/>
    </source>
</evidence>
<dbReference type="InterPro" id="IPR050450">
    <property type="entry name" value="COX15/CtaA_HemeA_synthase"/>
</dbReference>
<keyword evidence="14" id="KW-1185">Reference proteome</keyword>
<evidence type="ECO:0000256" key="11">
    <source>
        <dbReference type="ARBA" id="ARBA00023444"/>
    </source>
</evidence>
<organism evidence="13 14">
    <name type="scientific">Dictyobacter alpinus</name>
    <dbReference type="NCBI Taxonomy" id="2014873"/>
    <lineage>
        <taxon>Bacteria</taxon>
        <taxon>Bacillati</taxon>
        <taxon>Chloroflexota</taxon>
        <taxon>Ktedonobacteria</taxon>
        <taxon>Ktedonobacterales</taxon>
        <taxon>Dictyobacteraceae</taxon>
        <taxon>Dictyobacter</taxon>
    </lineage>
</organism>
<feature type="transmembrane region" description="Helical" evidence="12">
    <location>
        <begin position="141"/>
        <end position="158"/>
    </location>
</feature>
<evidence type="ECO:0000256" key="4">
    <source>
        <dbReference type="ARBA" id="ARBA00022723"/>
    </source>
</evidence>
<evidence type="ECO:0000256" key="1">
    <source>
        <dbReference type="ARBA" id="ARBA00004141"/>
    </source>
</evidence>
<name>A0A402BGS2_9CHLR</name>
<dbReference type="GO" id="GO:0046872">
    <property type="term" value="F:metal ion binding"/>
    <property type="evidence" value="ECO:0007669"/>
    <property type="project" value="UniProtKB-KW"/>
</dbReference>
<dbReference type="GO" id="GO:0006784">
    <property type="term" value="P:heme A biosynthetic process"/>
    <property type="evidence" value="ECO:0007669"/>
    <property type="project" value="InterPro"/>
</dbReference>
<dbReference type="RefSeq" id="WP_126630527.1">
    <property type="nucleotide sequence ID" value="NZ_BIFT01000002.1"/>
</dbReference>
<feature type="transmembrane region" description="Helical" evidence="12">
    <location>
        <begin position="79"/>
        <end position="99"/>
    </location>
</feature>
<dbReference type="EMBL" id="BIFT01000002">
    <property type="protein sequence ID" value="GCE30437.1"/>
    <property type="molecule type" value="Genomic_DNA"/>
</dbReference>
<feature type="transmembrane region" description="Helical" evidence="12">
    <location>
        <begin position="268"/>
        <end position="290"/>
    </location>
</feature>
<dbReference type="Proteomes" id="UP000287171">
    <property type="component" value="Unassembled WGS sequence"/>
</dbReference>
<keyword evidence="3 12" id="KW-0812">Transmembrane</keyword>
<dbReference type="GO" id="GO:0016020">
    <property type="term" value="C:membrane"/>
    <property type="evidence" value="ECO:0007669"/>
    <property type="project" value="UniProtKB-SubCell"/>
</dbReference>
<proteinExistence type="predicted"/>
<feature type="transmembrane region" description="Helical" evidence="12">
    <location>
        <begin position="242"/>
        <end position="261"/>
    </location>
</feature>
<dbReference type="GO" id="GO:0016491">
    <property type="term" value="F:oxidoreductase activity"/>
    <property type="evidence" value="ECO:0007669"/>
    <property type="project" value="UniProtKB-KW"/>
</dbReference>
<evidence type="ECO:0000313" key="14">
    <source>
        <dbReference type="Proteomes" id="UP000287171"/>
    </source>
</evidence>
<keyword evidence="6" id="KW-0560">Oxidoreductase</keyword>
<sequence>MLNNRVLSNLTTITPLKYRLLSILAIITSIGAYFMLLLGAAVTKTASGQGCGNSWPFCHGQLIPESVSIATVYEYSHRIMSGADGFLIFALTVISWLMYRRDFRVKLFGFMSLFFVVLQAILGALTVVYEGTYAKDGLLSLHFGFSLISFASVILLTMRIMQLKHVVPGAPERTAQQIAPISKGMQIIVWLLAAYTYVVVYTGALVRHSSATLACGQQFPTCGATYFPNIFTAAGIQVMHRYAAGSIWFLLLALMVVMIRVARDRRDLIWGSLWAFVLVSLQALSGMATVLSGAQLLVSLLHTTIIAVLFSVLCYLCVQVEWPWRRHVVDQSPVVVNTSSNELLHETV</sequence>
<evidence type="ECO:0000256" key="6">
    <source>
        <dbReference type="ARBA" id="ARBA00023002"/>
    </source>
</evidence>
<feature type="transmembrane region" description="Helical" evidence="12">
    <location>
        <begin position="108"/>
        <end position="129"/>
    </location>
</feature>
<dbReference type="PANTHER" id="PTHR35457">
    <property type="entry name" value="HEME A SYNTHASE"/>
    <property type="match status" value="1"/>
</dbReference>
<evidence type="ECO:0000256" key="12">
    <source>
        <dbReference type="SAM" id="Phobius"/>
    </source>
</evidence>
<feature type="transmembrane region" description="Helical" evidence="12">
    <location>
        <begin position="20"/>
        <end position="42"/>
    </location>
</feature>
<evidence type="ECO:0000256" key="3">
    <source>
        <dbReference type="ARBA" id="ARBA00022692"/>
    </source>
</evidence>
<keyword evidence="7" id="KW-0408">Iron</keyword>
<dbReference type="AlphaFoldDB" id="A0A402BGS2"/>
<dbReference type="OrthoDB" id="9816428at2"/>
<evidence type="ECO:0000256" key="7">
    <source>
        <dbReference type="ARBA" id="ARBA00023004"/>
    </source>
</evidence>
<dbReference type="PANTHER" id="PTHR35457:SF1">
    <property type="entry name" value="HEME A SYNTHASE"/>
    <property type="match status" value="1"/>
</dbReference>
<comment type="subcellular location">
    <subcellularLocation>
        <location evidence="1">Membrane</location>
        <topology evidence="1">Multi-pass membrane protein</topology>
    </subcellularLocation>
</comment>
<gene>
    <name evidence="13" type="primary">ctaA</name>
    <name evidence="13" type="ORF">KDA_59210</name>
</gene>
<evidence type="ECO:0000256" key="5">
    <source>
        <dbReference type="ARBA" id="ARBA00022989"/>
    </source>
</evidence>
<keyword evidence="8" id="KW-0350">Heme biosynthesis</keyword>
<comment type="pathway">
    <text evidence="11">Porphyrin-containing compound metabolism.</text>
</comment>
<keyword evidence="10" id="KW-1015">Disulfide bond</keyword>
<dbReference type="InterPro" id="IPR003780">
    <property type="entry name" value="COX15/CtaA_fam"/>
</dbReference>
<dbReference type="Pfam" id="PF02628">
    <property type="entry name" value="COX15-CtaA"/>
    <property type="match status" value="1"/>
</dbReference>
<keyword evidence="4" id="KW-0479">Metal-binding</keyword>
<keyword evidence="9 12" id="KW-0472">Membrane</keyword>